<organism evidence="2 3">
    <name type="scientific">Chenopodium quinoa</name>
    <name type="common">Quinoa</name>
    <dbReference type="NCBI Taxonomy" id="63459"/>
    <lineage>
        <taxon>Eukaryota</taxon>
        <taxon>Viridiplantae</taxon>
        <taxon>Streptophyta</taxon>
        <taxon>Embryophyta</taxon>
        <taxon>Tracheophyta</taxon>
        <taxon>Spermatophyta</taxon>
        <taxon>Magnoliopsida</taxon>
        <taxon>eudicotyledons</taxon>
        <taxon>Gunneridae</taxon>
        <taxon>Pentapetalae</taxon>
        <taxon>Caryophyllales</taxon>
        <taxon>Chenopodiaceae</taxon>
        <taxon>Chenopodioideae</taxon>
        <taxon>Atripliceae</taxon>
        <taxon>Chenopodium</taxon>
    </lineage>
</organism>
<dbReference type="AlphaFoldDB" id="A0A803MD35"/>
<proteinExistence type="predicted"/>
<dbReference type="EnsemblPlants" id="AUR62027378-RA">
    <property type="protein sequence ID" value="AUR62027378-RA:cds"/>
    <property type="gene ID" value="AUR62027378"/>
</dbReference>
<reference evidence="2" key="1">
    <citation type="journal article" date="2017" name="Nature">
        <title>The genome of Chenopodium quinoa.</title>
        <authorList>
            <person name="Jarvis D.E."/>
            <person name="Ho Y.S."/>
            <person name="Lightfoot D.J."/>
            <person name="Schmoeckel S.M."/>
            <person name="Li B."/>
            <person name="Borm T.J.A."/>
            <person name="Ohyanagi H."/>
            <person name="Mineta K."/>
            <person name="Michell C.T."/>
            <person name="Saber N."/>
            <person name="Kharbatia N.M."/>
            <person name="Rupper R.R."/>
            <person name="Sharp A.R."/>
            <person name="Dally N."/>
            <person name="Boughton B.A."/>
            <person name="Woo Y.H."/>
            <person name="Gao G."/>
            <person name="Schijlen E.G.W.M."/>
            <person name="Guo X."/>
            <person name="Momin A.A."/>
            <person name="Negrao S."/>
            <person name="Al-Babili S."/>
            <person name="Gehring C."/>
            <person name="Roessner U."/>
            <person name="Jung C."/>
            <person name="Murphy K."/>
            <person name="Arold S.T."/>
            <person name="Gojobori T."/>
            <person name="van der Linden C.G."/>
            <person name="van Loo E.N."/>
            <person name="Jellen E.N."/>
            <person name="Maughan P.J."/>
            <person name="Tester M."/>
        </authorList>
    </citation>
    <scope>NUCLEOTIDE SEQUENCE [LARGE SCALE GENOMIC DNA]</scope>
    <source>
        <strain evidence="2">cv. PI 614886</strain>
    </source>
</reference>
<reference evidence="2" key="2">
    <citation type="submission" date="2021-03" db="UniProtKB">
        <authorList>
            <consortium name="EnsemblPlants"/>
        </authorList>
    </citation>
    <scope>IDENTIFICATION</scope>
</reference>
<dbReference type="Gramene" id="AUR62027378-RA">
    <property type="protein sequence ID" value="AUR62027378-RA:cds"/>
    <property type="gene ID" value="AUR62027378"/>
</dbReference>
<evidence type="ECO:0000313" key="3">
    <source>
        <dbReference type="Proteomes" id="UP000596660"/>
    </source>
</evidence>
<evidence type="ECO:0000313" key="2">
    <source>
        <dbReference type="EnsemblPlants" id="AUR62027378-RA:cds"/>
    </source>
</evidence>
<dbReference type="Pfam" id="PF22936">
    <property type="entry name" value="Pol_BBD"/>
    <property type="match status" value="1"/>
</dbReference>
<dbReference type="Proteomes" id="UP000596660">
    <property type="component" value="Unplaced"/>
</dbReference>
<sequence>MGLKGSDDSPDTGSVTFRTSQFDQCLKKFSGMSSTSSSVLSETDDKLEHIFGGMETCFNASLGPNIWIVDSGASNHMTTNVDVMQNSVVVDGVPSINLPNGDVSKISRIGGITFANGLLLKSVLGVPAFTYNLL</sequence>
<name>A0A803MD35_CHEQI</name>
<accession>A0A803MD35</accession>
<keyword evidence="3" id="KW-1185">Reference proteome</keyword>
<evidence type="ECO:0000259" key="1">
    <source>
        <dbReference type="Pfam" id="PF22936"/>
    </source>
</evidence>
<dbReference type="InterPro" id="IPR054722">
    <property type="entry name" value="PolX-like_BBD"/>
</dbReference>
<protein>
    <recommendedName>
        <fullName evidence="1">Retrovirus-related Pol polyprotein from transposon TNT 1-94-like beta-barrel domain-containing protein</fullName>
    </recommendedName>
</protein>
<feature type="domain" description="Retrovirus-related Pol polyprotein from transposon TNT 1-94-like beta-barrel" evidence="1">
    <location>
        <begin position="67"/>
        <end position="134"/>
    </location>
</feature>